<sequence>MSGSSPRGLLGDVTYSGSPRGTPASAAREPPCPIGTPISRRQHSKHNFDDEHISEQPVHHINIIILSASSNFLLIAPSSDIWAELYTQKSPKPTPTV</sequence>
<dbReference type="AlphaFoldDB" id="A0A2N5SVT9"/>
<accession>A0A2N5SVT9</accession>
<evidence type="ECO:0000256" key="1">
    <source>
        <dbReference type="SAM" id="MobiDB-lite"/>
    </source>
</evidence>
<evidence type="ECO:0000313" key="2">
    <source>
        <dbReference type="EMBL" id="PLW17350.1"/>
    </source>
</evidence>
<dbReference type="EMBL" id="PGCJ01000851">
    <property type="protein sequence ID" value="PLW17350.1"/>
    <property type="molecule type" value="Genomic_DNA"/>
</dbReference>
<organism evidence="2 3">
    <name type="scientific">Puccinia coronata f. sp. avenae</name>
    <dbReference type="NCBI Taxonomy" id="200324"/>
    <lineage>
        <taxon>Eukaryota</taxon>
        <taxon>Fungi</taxon>
        <taxon>Dikarya</taxon>
        <taxon>Basidiomycota</taxon>
        <taxon>Pucciniomycotina</taxon>
        <taxon>Pucciniomycetes</taxon>
        <taxon>Pucciniales</taxon>
        <taxon>Pucciniaceae</taxon>
        <taxon>Puccinia</taxon>
    </lineage>
</organism>
<evidence type="ECO:0000313" key="3">
    <source>
        <dbReference type="Proteomes" id="UP000235388"/>
    </source>
</evidence>
<reference evidence="2 3" key="1">
    <citation type="submission" date="2017-11" db="EMBL/GenBank/DDBJ databases">
        <title>De novo assembly and phasing of dikaryotic genomes from two isolates of Puccinia coronata f. sp. avenae, the causal agent of oat crown rust.</title>
        <authorList>
            <person name="Miller M.E."/>
            <person name="Zhang Y."/>
            <person name="Omidvar V."/>
            <person name="Sperschneider J."/>
            <person name="Schwessinger B."/>
            <person name="Raley C."/>
            <person name="Palmer J.M."/>
            <person name="Garnica D."/>
            <person name="Upadhyaya N."/>
            <person name="Rathjen J."/>
            <person name="Taylor J.M."/>
            <person name="Park R.F."/>
            <person name="Dodds P.N."/>
            <person name="Hirsch C.D."/>
            <person name="Kianian S.F."/>
            <person name="Figueroa M."/>
        </authorList>
    </citation>
    <scope>NUCLEOTIDE SEQUENCE [LARGE SCALE GENOMIC DNA]</scope>
    <source>
        <strain evidence="2">12NC29</strain>
    </source>
</reference>
<comment type="caution">
    <text evidence="2">The sequence shown here is derived from an EMBL/GenBank/DDBJ whole genome shotgun (WGS) entry which is preliminary data.</text>
</comment>
<proteinExistence type="predicted"/>
<gene>
    <name evidence="2" type="ORF">PCANC_14074</name>
</gene>
<name>A0A2N5SVT9_9BASI</name>
<protein>
    <submittedName>
        <fullName evidence="2">Uncharacterized protein</fullName>
    </submittedName>
</protein>
<dbReference type="Proteomes" id="UP000235388">
    <property type="component" value="Unassembled WGS sequence"/>
</dbReference>
<feature type="region of interest" description="Disordered" evidence="1">
    <location>
        <begin position="1"/>
        <end position="45"/>
    </location>
</feature>
<keyword evidence="3" id="KW-1185">Reference proteome</keyword>